<dbReference type="EMBL" id="GG745396">
    <property type="protein sequence ID" value="KNE73353.1"/>
    <property type="molecule type" value="Genomic_DNA"/>
</dbReference>
<feature type="transmembrane region" description="Helical" evidence="2">
    <location>
        <begin position="183"/>
        <end position="205"/>
    </location>
</feature>
<keyword evidence="2" id="KW-0812">Transmembrane</keyword>
<keyword evidence="4" id="KW-1185">Reference proteome</keyword>
<reference evidence="4" key="2">
    <citation type="submission" date="2009-11" db="EMBL/GenBank/DDBJ databases">
        <title>The Genome Sequence of Allomyces macrogynus strain ATCC 38327.</title>
        <authorList>
            <consortium name="The Broad Institute Genome Sequencing Platform"/>
            <person name="Russ C."/>
            <person name="Cuomo C."/>
            <person name="Shea T."/>
            <person name="Young S.K."/>
            <person name="Zeng Q."/>
            <person name="Koehrsen M."/>
            <person name="Haas B."/>
            <person name="Borodovsky M."/>
            <person name="Guigo R."/>
            <person name="Alvarado L."/>
            <person name="Berlin A."/>
            <person name="Borenstein D."/>
            <person name="Chen Z."/>
            <person name="Engels R."/>
            <person name="Freedman E."/>
            <person name="Gellesch M."/>
            <person name="Goldberg J."/>
            <person name="Griggs A."/>
            <person name="Gujja S."/>
            <person name="Heiman D."/>
            <person name="Hepburn T."/>
            <person name="Howarth C."/>
            <person name="Jen D."/>
            <person name="Larson L."/>
            <person name="Lewis B."/>
            <person name="Mehta T."/>
            <person name="Park D."/>
            <person name="Pearson M."/>
            <person name="Roberts A."/>
            <person name="Saif S."/>
            <person name="Shenoy N."/>
            <person name="Sisk P."/>
            <person name="Stolte C."/>
            <person name="Sykes S."/>
            <person name="Walk T."/>
            <person name="White J."/>
            <person name="Yandava C."/>
            <person name="Burger G."/>
            <person name="Gray M.W."/>
            <person name="Holland P.W.H."/>
            <person name="King N."/>
            <person name="Lang F.B.F."/>
            <person name="Roger A.J."/>
            <person name="Ruiz-Trillo I."/>
            <person name="Lander E."/>
            <person name="Nusbaum C."/>
        </authorList>
    </citation>
    <scope>NUCLEOTIDE SEQUENCE [LARGE SCALE GENOMIC DNA]</scope>
    <source>
        <strain evidence="4">ATCC 38327</strain>
    </source>
</reference>
<sequence length="267" mass="28391">MFMNLWGSGKWSLVSNEVDFYNERMAGCKLPDQRYYISAFLVDIITYFKNKQDPCSVDSVFPICATTMDARAALVQSNLDNATLCNMPAEYKAKGAQYVTTLKTSVMRSSNADTCLSGDTIEGGMGKCGYWSQFSACVRADSCTDLDPVVKSQCPTIITNWKKQYLPNAISGTSSSSSSSSPVPVAGIIMGVAAAGIVVVAFVAMNRSRSKSGASPSALKSLGRSLSRTIGRRGSGGMRDPGLHPMGANPIDGGEAGRARGHGHGRR</sequence>
<reference evidence="3 4" key="1">
    <citation type="submission" date="2009-11" db="EMBL/GenBank/DDBJ databases">
        <title>Annotation of Allomyces macrogynus ATCC 38327.</title>
        <authorList>
            <consortium name="The Broad Institute Genome Sequencing Platform"/>
            <person name="Russ C."/>
            <person name="Cuomo C."/>
            <person name="Burger G."/>
            <person name="Gray M.W."/>
            <person name="Holland P.W.H."/>
            <person name="King N."/>
            <person name="Lang F.B.F."/>
            <person name="Roger A.J."/>
            <person name="Ruiz-Trillo I."/>
            <person name="Young S.K."/>
            <person name="Zeng Q."/>
            <person name="Gargeya S."/>
            <person name="Fitzgerald M."/>
            <person name="Haas B."/>
            <person name="Abouelleil A."/>
            <person name="Alvarado L."/>
            <person name="Arachchi H.M."/>
            <person name="Berlin A."/>
            <person name="Chapman S.B."/>
            <person name="Gearin G."/>
            <person name="Goldberg J."/>
            <person name="Griggs A."/>
            <person name="Gujja S."/>
            <person name="Hansen M."/>
            <person name="Heiman D."/>
            <person name="Howarth C."/>
            <person name="Larimer J."/>
            <person name="Lui A."/>
            <person name="MacDonald P.J.P."/>
            <person name="McCowen C."/>
            <person name="Montmayeur A."/>
            <person name="Murphy C."/>
            <person name="Neiman D."/>
            <person name="Pearson M."/>
            <person name="Priest M."/>
            <person name="Roberts A."/>
            <person name="Saif S."/>
            <person name="Shea T."/>
            <person name="Sisk P."/>
            <person name="Stolte C."/>
            <person name="Sykes S."/>
            <person name="Wortman J."/>
            <person name="Nusbaum C."/>
            <person name="Birren B."/>
        </authorList>
    </citation>
    <scope>NUCLEOTIDE SEQUENCE [LARGE SCALE GENOMIC DNA]</scope>
    <source>
        <strain evidence="3 4">ATCC 38327</strain>
    </source>
</reference>
<keyword evidence="2" id="KW-0472">Membrane</keyword>
<dbReference type="AlphaFoldDB" id="A0A0L0TES4"/>
<proteinExistence type="predicted"/>
<name>A0A0L0TES4_ALLM3</name>
<organism evidence="3 4">
    <name type="scientific">Allomyces macrogynus (strain ATCC 38327)</name>
    <name type="common">Allomyces javanicus var. macrogynus</name>
    <dbReference type="NCBI Taxonomy" id="578462"/>
    <lineage>
        <taxon>Eukaryota</taxon>
        <taxon>Fungi</taxon>
        <taxon>Fungi incertae sedis</taxon>
        <taxon>Blastocladiomycota</taxon>
        <taxon>Blastocladiomycetes</taxon>
        <taxon>Blastocladiales</taxon>
        <taxon>Blastocladiaceae</taxon>
        <taxon>Allomyces</taxon>
    </lineage>
</organism>
<evidence type="ECO:0000256" key="2">
    <source>
        <dbReference type="SAM" id="Phobius"/>
    </source>
</evidence>
<dbReference type="Proteomes" id="UP000054350">
    <property type="component" value="Unassembled WGS sequence"/>
</dbReference>
<dbReference type="VEuPathDB" id="FungiDB:AMAG_17504"/>
<accession>A0A0L0TES4</accession>
<evidence type="ECO:0000313" key="4">
    <source>
        <dbReference type="Proteomes" id="UP000054350"/>
    </source>
</evidence>
<protein>
    <submittedName>
        <fullName evidence="3">Uncharacterized protein</fullName>
    </submittedName>
</protein>
<evidence type="ECO:0000313" key="3">
    <source>
        <dbReference type="EMBL" id="KNE73353.1"/>
    </source>
</evidence>
<keyword evidence="2" id="KW-1133">Transmembrane helix</keyword>
<evidence type="ECO:0000256" key="1">
    <source>
        <dbReference type="SAM" id="MobiDB-lite"/>
    </source>
</evidence>
<gene>
    <name evidence="3" type="ORF">AMAG_17504</name>
</gene>
<dbReference type="OrthoDB" id="5578507at2759"/>
<feature type="region of interest" description="Disordered" evidence="1">
    <location>
        <begin position="210"/>
        <end position="267"/>
    </location>
</feature>